<dbReference type="PANTHER" id="PTHR43364">
    <property type="entry name" value="NADH-SPECIFIC METHYLGLYOXAL REDUCTASE-RELATED"/>
    <property type="match status" value="1"/>
</dbReference>
<dbReference type="InterPro" id="IPR023210">
    <property type="entry name" value="NADP_OxRdtase_dom"/>
</dbReference>
<dbReference type="InterPro" id="IPR037151">
    <property type="entry name" value="AlkB-like_sf"/>
</dbReference>
<evidence type="ECO:0000313" key="4">
    <source>
        <dbReference type="EMBL" id="TXG92156.1"/>
    </source>
</evidence>
<dbReference type="Pfam" id="PF13532">
    <property type="entry name" value="2OG-FeII_Oxy_2"/>
    <property type="match status" value="1"/>
</dbReference>
<keyword evidence="1" id="KW-0560">Oxidoreductase</keyword>
<feature type="domain" description="Fe2OG dioxygenase" evidence="3">
    <location>
        <begin position="171"/>
        <end position="274"/>
    </location>
</feature>
<evidence type="ECO:0000259" key="3">
    <source>
        <dbReference type="PROSITE" id="PS51471"/>
    </source>
</evidence>
<dbReference type="Pfam" id="PF00248">
    <property type="entry name" value="Aldo_ket_red"/>
    <property type="match status" value="1"/>
</dbReference>
<name>A0A6P2CLX9_9NOCA</name>
<dbReference type="GO" id="GO:0016491">
    <property type="term" value="F:oxidoreductase activity"/>
    <property type="evidence" value="ECO:0007669"/>
    <property type="project" value="UniProtKB-KW"/>
</dbReference>
<feature type="compositionally biased region" description="Basic and acidic residues" evidence="2">
    <location>
        <begin position="26"/>
        <end position="35"/>
    </location>
</feature>
<dbReference type="AlphaFoldDB" id="A0A6P2CLX9"/>
<feature type="compositionally biased region" description="Polar residues" evidence="2">
    <location>
        <begin position="62"/>
        <end position="74"/>
    </location>
</feature>
<organism evidence="4 5">
    <name type="scientific">Rhodococcus rhodnii</name>
    <dbReference type="NCBI Taxonomy" id="38312"/>
    <lineage>
        <taxon>Bacteria</taxon>
        <taxon>Bacillati</taxon>
        <taxon>Actinomycetota</taxon>
        <taxon>Actinomycetes</taxon>
        <taxon>Mycobacteriales</taxon>
        <taxon>Nocardiaceae</taxon>
        <taxon>Rhodococcus</taxon>
    </lineage>
</organism>
<dbReference type="InterPro" id="IPR005123">
    <property type="entry name" value="Oxoglu/Fe-dep_dioxygenase_dom"/>
</dbReference>
<dbReference type="FunFam" id="3.20.20.100:FF:000004">
    <property type="entry name" value="Oxidoreductase, aldo/keto reductase"/>
    <property type="match status" value="1"/>
</dbReference>
<feature type="region of interest" description="Disordered" evidence="2">
    <location>
        <begin position="26"/>
        <end position="78"/>
    </location>
</feature>
<dbReference type="PANTHER" id="PTHR43364:SF18">
    <property type="entry name" value="OXIDOREDUCTASE"/>
    <property type="match status" value="1"/>
</dbReference>
<dbReference type="InterPro" id="IPR050523">
    <property type="entry name" value="AKR_Detox_Biosynth"/>
</dbReference>
<gene>
    <name evidence="4" type="ORF">DW322_20755</name>
</gene>
<evidence type="ECO:0000256" key="1">
    <source>
        <dbReference type="ARBA" id="ARBA00023002"/>
    </source>
</evidence>
<evidence type="ECO:0000313" key="5">
    <source>
        <dbReference type="Proteomes" id="UP000471120"/>
    </source>
</evidence>
<evidence type="ECO:0000256" key="2">
    <source>
        <dbReference type="SAM" id="MobiDB-lite"/>
    </source>
</evidence>
<proteinExistence type="predicted"/>
<dbReference type="SUPFAM" id="SSF51430">
    <property type="entry name" value="NAD(P)-linked oxidoreductase"/>
    <property type="match status" value="1"/>
</dbReference>
<dbReference type="SUPFAM" id="SSF51197">
    <property type="entry name" value="Clavaminate synthase-like"/>
    <property type="match status" value="1"/>
</dbReference>
<dbReference type="Proteomes" id="UP000471120">
    <property type="component" value="Unassembled WGS sequence"/>
</dbReference>
<dbReference type="InterPro" id="IPR027450">
    <property type="entry name" value="AlkB-like"/>
</dbReference>
<accession>A0A6P2CLX9</accession>
<dbReference type="Gene3D" id="3.20.20.100">
    <property type="entry name" value="NADP-dependent oxidoreductase domain"/>
    <property type="match status" value="1"/>
</dbReference>
<dbReference type="PROSITE" id="PS51471">
    <property type="entry name" value="FE2OG_OXY"/>
    <property type="match status" value="1"/>
</dbReference>
<dbReference type="GO" id="GO:0005829">
    <property type="term" value="C:cytosol"/>
    <property type="evidence" value="ECO:0007669"/>
    <property type="project" value="UniProtKB-ARBA"/>
</dbReference>
<reference evidence="4 5" key="1">
    <citation type="submission" date="2018-07" db="EMBL/GenBank/DDBJ databases">
        <title>Genome sequence of Rhodococcus rhodnii ATCC 35071 from Rhodnius prolixus.</title>
        <authorList>
            <person name="Patel V."/>
            <person name="Vogel K.J."/>
        </authorList>
    </citation>
    <scope>NUCLEOTIDE SEQUENCE [LARGE SCALE GENOMIC DNA]</scope>
    <source>
        <strain evidence="4 5">ATCC 35071</strain>
    </source>
</reference>
<dbReference type="InterPro" id="IPR036812">
    <property type="entry name" value="NAD(P)_OxRdtase_dom_sf"/>
</dbReference>
<protein>
    <recommendedName>
        <fullName evidence="3">Fe2OG dioxygenase domain-containing protein</fullName>
    </recommendedName>
</protein>
<dbReference type="EMBL" id="QRCM01000001">
    <property type="protein sequence ID" value="TXG92156.1"/>
    <property type="molecule type" value="Genomic_DNA"/>
</dbReference>
<comment type="caution">
    <text evidence="4">The sequence shown here is derived from an EMBL/GenBank/DDBJ whole genome shotgun (WGS) entry which is preliminary data.</text>
</comment>
<sequence length="679" mass="74121">MHNAQQLESVPLKSVCGGRVLDSRFGRGISHDRGRSTRTSTSRHREDRAGAGSNAPRFALTLPQQGQRGHQTGSVRRRRAACEDSMMMLFGDEPVHREPIRPADGAALVPAWLTLEQQAWLVRRFEEWTSGPVPIRSAAVRGHRMSARTVCLGRRALAEAGYSERETDSYTPDVALANYYDDDARMGMHQDKDERSLAPVVSLSIGSACTFRFGNTANRNKPYTDLPLHSGDLFVFGGASRLAYHGVTRIHPFTAPEGCGLDTGRINITMRMTGLDGWRRPRGSPVERDPGHAPAHVSSEAVNVLARPPATSRLGGSAMTTNSNDVRQLSPTCGLRVSPLTLGAITFGGAHGMEHMGHVDVDGATELLRIALDAGVTMVDVANMYSLGVAEEVLGQALASSRDFDRLLVTSKVRMVVGDGPNDGGHSRWHILDQIDKTLSRLGRDHLDLYYLHEWDGQTPLEEAMGTMDALVRSGKIRYYGVSNYTSWQLMKALMVCERHGFVKPVAQQIYYNAAAREAEYEMIPAALDQGIGSQPWSPVGMGLLTGKYRRDRQPESGARLVDGDGTDLRIPDREKVFQVVDALEDVAARSNATITQVALAWLLTRPGVTNVVVGARTAEQLTDSLGATTLTLDESDVQQISATAPPPIRYPFWHQADLASDRLGEADRSIIATTASQL</sequence>
<dbReference type="Gene3D" id="2.60.120.590">
    <property type="entry name" value="Alpha-ketoglutarate-dependent dioxygenase AlkB-like"/>
    <property type="match status" value="1"/>
</dbReference>